<organism evidence="2 3">
    <name type="scientific">Acetatifactor muris</name>
    <dbReference type="NCBI Taxonomy" id="879566"/>
    <lineage>
        <taxon>Bacteria</taxon>
        <taxon>Bacillati</taxon>
        <taxon>Bacillota</taxon>
        <taxon>Clostridia</taxon>
        <taxon>Lachnospirales</taxon>
        <taxon>Lachnospiraceae</taxon>
        <taxon>Acetatifactor</taxon>
    </lineage>
</organism>
<dbReference type="InterPro" id="IPR029058">
    <property type="entry name" value="AB_hydrolase_fold"/>
</dbReference>
<dbReference type="AlphaFoldDB" id="A0A2K4ZAL6"/>
<dbReference type="EMBL" id="OFSM01000001">
    <property type="protein sequence ID" value="SOY27497.1"/>
    <property type="molecule type" value="Genomic_DNA"/>
</dbReference>
<dbReference type="OrthoDB" id="9806902at2"/>
<dbReference type="Proteomes" id="UP000236311">
    <property type="component" value="Unassembled WGS sequence"/>
</dbReference>
<dbReference type="SUPFAM" id="SSF53474">
    <property type="entry name" value="alpha/beta-Hydrolases"/>
    <property type="match status" value="1"/>
</dbReference>
<evidence type="ECO:0000313" key="3">
    <source>
        <dbReference type="Proteomes" id="UP000236311"/>
    </source>
</evidence>
<dbReference type="InterPro" id="IPR022742">
    <property type="entry name" value="Hydrolase_4"/>
</dbReference>
<name>A0A2K4ZAL6_9FIRM</name>
<evidence type="ECO:0000259" key="1">
    <source>
        <dbReference type="Pfam" id="PF12146"/>
    </source>
</evidence>
<keyword evidence="3" id="KW-1185">Reference proteome</keyword>
<sequence length="319" mass="35901">MIKEEIYFDSRDGKSRLHGVRYRPEDPRAVRGVVQIVHGMAEYVERYEEFAAFLTARGYVVTGDDHLGHGKSVEEGGKYGYFCENDPATVLVRDVHRLKKMTEALYPDVPYVIMGHSMGSFITRNYLCRYGTGISAAIIMGTGMQPRAVVETAAAVTALQKLFCGAGHVSRLIDRLAFGGYNKKIADARTKWDWLSRDEDRVKRYMEDPLCGFTFTVNGFTALFELISRLYRGENLEQIPKKLPVLMVSGDADPVGDCGKGVKMAYNSLVGAGLENVRLKLYEGGRHELLNETNREEVMRDIHDWLEETVGGNAVKRRE</sequence>
<dbReference type="GO" id="GO:0016787">
    <property type="term" value="F:hydrolase activity"/>
    <property type="evidence" value="ECO:0007669"/>
    <property type="project" value="UniProtKB-KW"/>
</dbReference>
<dbReference type="Gene3D" id="3.40.50.1820">
    <property type="entry name" value="alpha/beta hydrolase"/>
    <property type="match status" value="1"/>
</dbReference>
<feature type="domain" description="Serine aminopeptidase S33" evidence="1">
    <location>
        <begin position="30"/>
        <end position="294"/>
    </location>
</feature>
<evidence type="ECO:0000313" key="2">
    <source>
        <dbReference type="EMBL" id="SOY27497.1"/>
    </source>
</evidence>
<keyword evidence="2" id="KW-0378">Hydrolase</keyword>
<protein>
    <submittedName>
        <fullName evidence="2">Phospholipase YtpA</fullName>
        <ecNumber evidence="2">3.1.1.-</ecNumber>
    </submittedName>
</protein>
<dbReference type="Pfam" id="PF12146">
    <property type="entry name" value="Hydrolase_4"/>
    <property type="match status" value="1"/>
</dbReference>
<dbReference type="EC" id="3.1.1.-" evidence="2"/>
<dbReference type="InterPro" id="IPR051044">
    <property type="entry name" value="MAG_DAG_Lipase"/>
</dbReference>
<accession>A0A2K4ZAL6</accession>
<gene>
    <name evidence="2" type="primary">ytpA</name>
    <name evidence="2" type="ORF">AMURIS_00201</name>
</gene>
<dbReference type="PANTHER" id="PTHR11614">
    <property type="entry name" value="PHOSPHOLIPASE-RELATED"/>
    <property type="match status" value="1"/>
</dbReference>
<reference evidence="2 3" key="1">
    <citation type="submission" date="2018-01" db="EMBL/GenBank/DDBJ databases">
        <authorList>
            <person name="Gaut B.S."/>
            <person name="Morton B.R."/>
            <person name="Clegg M.T."/>
            <person name="Duvall M.R."/>
        </authorList>
    </citation>
    <scope>NUCLEOTIDE SEQUENCE [LARGE SCALE GENOMIC DNA]</scope>
    <source>
        <strain evidence="2">GP69</strain>
    </source>
</reference>
<proteinExistence type="predicted"/>
<dbReference type="RefSeq" id="WP_103237619.1">
    <property type="nucleotide sequence ID" value="NZ_CANRXC010000007.1"/>
</dbReference>